<dbReference type="PATRIC" id="fig|458.5.peg.2153"/>
<feature type="region of interest" description="Disordered" evidence="1">
    <location>
        <begin position="429"/>
        <end position="462"/>
    </location>
</feature>
<dbReference type="AlphaFoldDB" id="A0A0W0XRF1"/>
<feature type="compositionally biased region" description="Polar residues" evidence="1">
    <location>
        <begin position="286"/>
        <end position="303"/>
    </location>
</feature>
<reference evidence="2 3" key="1">
    <citation type="submission" date="2015-11" db="EMBL/GenBank/DDBJ databases">
        <title>Genomic analysis of 38 Legionella species identifies large and diverse effector repertoires.</title>
        <authorList>
            <person name="Burstein D."/>
            <person name="Amaro F."/>
            <person name="Zusman T."/>
            <person name="Lifshitz Z."/>
            <person name="Cohen O."/>
            <person name="Gilbert J.A."/>
            <person name="Pupko T."/>
            <person name="Shuman H.A."/>
            <person name="Segal G."/>
        </authorList>
    </citation>
    <scope>NUCLEOTIDE SEQUENCE [LARGE SCALE GENOMIC DNA]</scope>
    <source>
        <strain evidence="2 3">WA-270A-C2</strain>
    </source>
</reference>
<dbReference type="OrthoDB" id="5648553at2"/>
<gene>
    <name evidence="2" type="ORF">Lrub_2062</name>
</gene>
<dbReference type="InterPro" id="IPR029063">
    <property type="entry name" value="SAM-dependent_MTases_sf"/>
</dbReference>
<sequence>MKTNQPNQDGKSEQPTVTSTSKTPKSWDRLHDILHHLITSENTDYVIDIAGGLGNHLLYLAAMFPEKKFIANNLHPSVRGHIAIIEKMDIDSLLKDRIKPLTPLANPKSMTLHKNMLELEKKVLEQKNILFEKDEPTAKIISSYDPKNLYVIPLARLTPQAATKVLADFKDKKCPYLAVFQSKTSDPLPFDVQGNTFFDVIDFSGSTPIRWFFYTNSAAANDIKALFLEAYAASERWANSRIMTIQSQLKKAKDPAEIKRLNEMLQSATVSLNFITESFKNSALNEKQSLSKTLPASEATTPENPKRKFIGPEPAPRQTKASQQPASARPSPSQKAAPAFFVGKGYSAAEIKNQTLQAEMMELGTQFHQTATLLSNADLTKPGASTQIMKVLEILKSKTNETVEKAKKVVNAITPETSDSVVEITETHPKRHKSKSGDEQVTVHTTEPTTQPEKLSISFLMN</sequence>
<feature type="region of interest" description="Disordered" evidence="1">
    <location>
        <begin position="286"/>
        <end position="336"/>
    </location>
</feature>
<feature type="region of interest" description="Disordered" evidence="1">
    <location>
        <begin position="1"/>
        <end position="24"/>
    </location>
</feature>
<comment type="caution">
    <text evidence="2">The sequence shown here is derived from an EMBL/GenBank/DDBJ whole genome shotgun (WGS) entry which is preliminary data.</text>
</comment>
<evidence type="ECO:0000313" key="3">
    <source>
        <dbReference type="Proteomes" id="UP000054608"/>
    </source>
</evidence>
<evidence type="ECO:0000313" key="2">
    <source>
        <dbReference type="EMBL" id="KTD47140.1"/>
    </source>
</evidence>
<feature type="compositionally biased region" description="Polar residues" evidence="1">
    <location>
        <begin position="442"/>
        <end position="462"/>
    </location>
</feature>
<proteinExistence type="predicted"/>
<dbReference type="Proteomes" id="UP000054608">
    <property type="component" value="Unassembled WGS sequence"/>
</dbReference>
<dbReference type="EMBL" id="LNYT01000020">
    <property type="protein sequence ID" value="KTD47140.1"/>
    <property type="molecule type" value="Genomic_DNA"/>
</dbReference>
<organism evidence="2 3">
    <name type="scientific">Legionella rubrilucens</name>
    <dbReference type="NCBI Taxonomy" id="458"/>
    <lineage>
        <taxon>Bacteria</taxon>
        <taxon>Pseudomonadati</taxon>
        <taxon>Pseudomonadota</taxon>
        <taxon>Gammaproteobacteria</taxon>
        <taxon>Legionellales</taxon>
        <taxon>Legionellaceae</taxon>
        <taxon>Legionella</taxon>
    </lineage>
</organism>
<dbReference type="RefSeq" id="WP_058532047.1">
    <property type="nucleotide sequence ID" value="NZ_CAAAIN010000002.1"/>
</dbReference>
<protein>
    <submittedName>
        <fullName evidence="2">Uncharacterized protein</fullName>
    </submittedName>
</protein>
<feature type="compositionally biased region" description="Low complexity" evidence="1">
    <location>
        <begin position="15"/>
        <end position="24"/>
    </location>
</feature>
<dbReference type="SUPFAM" id="SSF53335">
    <property type="entry name" value="S-adenosyl-L-methionine-dependent methyltransferases"/>
    <property type="match status" value="1"/>
</dbReference>
<name>A0A0W0XRF1_9GAMM</name>
<keyword evidence="3" id="KW-1185">Reference proteome</keyword>
<feature type="compositionally biased region" description="Low complexity" evidence="1">
    <location>
        <begin position="320"/>
        <end position="336"/>
    </location>
</feature>
<dbReference type="STRING" id="458.Lrub_2062"/>
<accession>A0A0W0XRF1</accession>
<evidence type="ECO:0000256" key="1">
    <source>
        <dbReference type="SAM" id="MobiDB-lite"/>
    </source>
</evidence>